<evidence type="ECO:0000256" key="6">
    <source>
        <dbReference type="ARBA" id="ARBA00022553"/>
    </source>
</evidence>
<dbReference type="InterPro" id="IPR003661">
    <property type="entry name" value="HisK_dim/P_dom"/>
</dbReference>
<evidence type="ECO:0000256" key="3">
    <source>
        <dbReference type="ARBA" id="ARBA00012438"/>
    </source>
</evidence>
<keyword evidence="8 15" id="KW-0812">Transmembrane</keyword>
<dbReference type="Gene3D" id="1.10.287.130">
    <property type="match status" value="1"/>
</dbReference>
<sequence length="454" mass="50306">MLVSRWSSDTIARWFAANIVIAVIACIGLNALFLQFAGVWARPSLIETGLLDQAAAITRVMATTPRTSRPMIAAAASNQLYRVAWYSSRAELPPNADCGVELYGGVEKLRKLLERPDTRVIGCDQERAMRRGAAMQGYTLSISLPDDSWVQFSTAFRSWGIDARLRYALTVAFVVMSSILVAALASRRLARPMERFARAAQRFGADVNAPPMQVKGPVEFQSAMNAFNDMQARIQRFITDRTTMLAAISHDLRAPLTRLRLRGEFVEDVEQQKKLFRDVDEMQAMVNSALSFFRDDGIQEAITRFNLSEMVNTVLDDFRDAGENVSYHGLLNEVYVGRPLSLRRAITNVIDNAIKYGGSVSVSMRATHSDVVIVVDDEGDGIPSELHETVFRPFFRNEPSRSRKTGGIGLGLSAARSTVRGHGGDILLVNRQPRGLSVHVMLPRTEMPLPGQNA</sequence>
<keyword evidence="19" id="KW-1185">Reference proteome</keyword>
<dbReference type="PANTHER" id="PTHR44936">
    <property type="entry name" value="SENSOR PROTEIN CREC"/>
    <property type="match status" value="1"/>
</dbReference>
<dbReference type="PROSITE" id="PS50885">
    <property type="entry name" value="HAMP"/>
    <property type="match status" value="1"/>
</dbReference>
<feature type="transmembrane region" description="Helical" evidence="15">
    <location>
        <begin position="12"/>
        <end position="34"/>
    </location>
</feature>
<evidence type="ECO:0000259" key="16">
    <source>
        <dbReference type="PROSITE" id="PS50109"/>
    </source>
</evidence>
<evidence type="ECO:0000256" key="5">
    <source>
        <dbReference type="ARBA" id="ARBA00022519"/>
    </source>
</evidence>
<dbReference type="PROSITE" id="PS50109">
    <property type="entry name" value="HIS_KIN"/>
    <property type="match status" value="1"/>
</dbReference>
<dbReference type="CDD" id="cd00082">
    <property type="entry name" value="HisKA"/>
    <property type="match status" value="1"/>
</dbReference>
<keyword evidence="14 15" id="KW-0472">Membrane</keyword>
<keyword evidence="4" id="KW-1003">Cell membrane</keyword>
<dbReference type="PRINTS" id="PR00344">
    <property type="entry name" value="BCTRLSENSOR"/>
</dbReference>
<organism evidence="18 19">
    <name type="scientific">Dyella humi</name>
    <dbReference type="NCBI Taxonomy" id="1770547"/>
    <lineage>
        <taxon>Bacteria</taxon>
        <taxon>Pseudomonadati</taxon>
        <taxon>Pseudomonadota</taxon>
        <taxon>Gammaproteobacteria</taxon>
        <taxon>Lysobacterales</taxon>
        <taxon>Rhodanobacteraceae</taxon>
        <taxon>Dyella</taxon>
    </lineage>
</organism>
<protein>
    <recommendedName>
        <fullName evidence="3">histidine kinase</fullName>
        <ecNumber evidence="3">2.7.13.3</ecNumber>
    </recommendedName>
</protein>
<feature type="domain" description="Histidine kinase" evidence="16">
    <location>
        <begin position="247"/>
        <end position="446"/>
    </location>
</feature>
<dbReference type="InterPro" id="IPR003594">
    <property type="entry name" value="HATPase_dom"/>
</dbReference>
<keyword evidence="6" id="KW-0597">Phosphoprotein</keyword>
<reference evidence="18 19" key="1">
    <citation type="submission" date="2020-10" db="EMBL/GenBank/DDBJ databases">
        <title>Phylogeny of dyella-like bacteria.</title>
        <authorList>
            <person name="Fu J."/>
        </authorList>
    </citation>
    <scope>NUCLEOTIDE SEQUENCE [LARGE SCALE GENOMIC DNA]</scope>
    <source>
        <strain evidence="18 19">DHG40</strain>
    </source>
</reference>
<dbReference type="SUPFAM" id="SSF47384">
    <property type="entry name" value="Homodimeric domain of signal transducing histidine kinase"/>
    <property type="match status" value="1"/>
</dbReference>
<dbReference type="EMBL" id="JADIKI010000021">
    <property type="protein sequence ID" value="MFK2853895.1"/>
    <property type="molecule type" value="Genomic_DNA"/>
</dbReference>
<feature type="transmembrane region" description="Helical" evidence="15">
    <location>
        <begin position="167"/>
        <end position="185"/>
    </location>
</feature>
<dbReference type="Proteomes" id="UP001620409">
    <property type="component" value="Unassembled WGS sequence"/>
</dbReference>
<dbReference type="InterPro" id="IPR050980">
    <property type="entry name" value="2C_sensor_his_kinase"/>
</dbReference>
<dbReference type="InterPro" id="IPR005467">
    <property type="entry name" value="His_kinase_dom"/>
</dbReference>
<dbReference type="GO" id="GO:0016301">
    <property type="term" value="F:kinase activity"/>
    <property type="evidence" value="ECO:0007669"/>
    <property type="project" value="UniProtKB-KW"/>
</dbReference>
<keyword evidence="9" id="KW-0547">Nucleotide-binding</keyword>
<dbReference type="InterPro" id="IPR003660">
    <property type="entry name" value="HAMP_dom"/>
</dbReference>
<keyword evidence="10 18" id="KW-0418">Kinase</keyword>
<comment type="subcellular location">
    <subcellularLocation>
        <location evidence="2">Cell inner membrane</location>
        <topology evidence="2">Multi-pass membrane protein</topology>
    </subcellularLocation>
</comment>
<dbReference type="Pfam" id="PF02518">
    <property type="entry name" value="HATPase_c"/>
    <property type="match status" value="1"/>
</dbReference>
<comment type="catalytic activity">
    <reaction evidence="1">
        <text>ATP + protein L-histidine = ADP + protein N-phospho-L-histidine.</text>
        <dbReference type="EC" id="2.7.13.3"/>
    </reaction>
</comment>
<evidence type="ECO:0000256" key="14">
    <source>
        <dbReference type="ARBA" id="ARBA00023136"/>
    </source>
</evidence>
<dbReference type="PANTHER" id="PTHR44936:SF5">
    <property type="entry name" value="SENSOR HISTIDINE KINASE ENVZ"/>
    <property type="match status" value="1"/>
</dbReference>
<keyword evidence="5" id="KW-0997">Cell inner membrane</keyword>
<evidence type="ECO:0000256" key="4">
    <source>
        <dbReference type="ARBA" id="ARBA00022475"/>
    </source>
</evidence>
<evidence type="ECO:0000256" key="2">
    <source>
        <dbReference type="ARBA" id="ARBA00004429"/>
    </source>
</evidence>
<dbReference type="SMART" id="SM00388">
    <property type="entry name" value="HisKA"/>
    <property type="match status" value="1"/>
</dbReference>
<evidence type="ECO:0000256" key="8">
    <source>
        <dbReference type="ARBA" id="ARBA00022692"/>
    </source>
</evidence>
<keyword evidence="12 15" id="KW-1133">Transmembrane helix</keyword>
<dbReference type="PROSITE" id="PS51257">
    <property type="entry name" value="PROKAR_LIPOPROTEIN"/>
    <property type="match status" value="1"/>
</dbReference>
<evidence type="ECO:0000256" key="1">
    <source>
        <dbReference type="ARBA" id="ARBA00000085"/>
    </source>
</evidence>
<keyword evidence="11" id="KW-0067">ATP-binding</keyword>
<keyword evidence="7" id="KW-0808">Transferase</keyword>
<dbReference type="EC" id="2.7.13.3" evidence="3"/>
<evidence type="ECO:0000259" key="17">
    <source>
        <dbReference type="PROSITE" id="PS50885"/>
    </source>
</evidence>
<evidence type="ECO:0000256" key="15">
    <source>
        <dbReference type="SAM" id="Phobius"/>
    </source>
</evidence>
<accession>A0ABW8IFE1</accession>
<dbReference type="SUPFAM" id="SSF55874">
    <property type="entry name" value="ATPase domain of HSP90 chaperone/DNA topoisomerase II/histidine kinase"/>
    <property type="match status" value="1"/>
</dbReference>
<dbReference type="SMART" id="SM00387">
    <property type="entry name" value="HATPase_c"/>
    <property type="match status" value="1"/>
</dbReference>
<dbReference type="SMART" id="SM00304">
    <property type="entry name" value="HAMP"/>
    <property type="match status" value="1"/>
</dbReference>
<dbReference type="InterPro" id="IPR036097">
    <property type="entry name" value="HisK_dim/P_sf"/>
</dbReference>
<feature type="domain" description="HAMP" evidence="17">
    <location>
        <begin position="187"/>
        <end position="239"/>
    </location>
</feature>
<evidence type="ECO:0000256" key="9">
    <source>
        <dbReference type="ARBA" id="ARBA00022741"/>
    </source>
</evidence>
<proteinExistence type="predicted"/>
<dbReference type="Pfam" id="PF00672">
    <property type="entry name" value="HAMP"/>
    <property type="match status" value="1"/>
</dbReference>
<keyword evidence="13" id="KW-0902">Two-component regulatory system</keyword>
<evidence type="ECO:0000313" key="18">
    <source>
        <dbReference type="EMBL" id="MFK2853895.1"/>
    </source>
</evidence>
<dbReference type="InterPro" id="IPR036890">
    <property type="entry name" value="HATPase_C_sf"/>
</dbReference>
<evidence type="ECO:0000313" key="19">
    <source>
        <dbReference type="Proteomes" id="UP001620409"/>
    </source>
</evidence>
<evidence type="ECO:0000256" key="13">
    <source>
        <dbReference type="ARBA" id="ARBA00023012"/>
    </source>
</evidence>
<evidence type="ECO:0000256" key="12">
    <source>
        <dbReference type="ARBA" id="ARBA00022989"/>
    </source>
</evidence>
<evidence type="ECO:0000256" key="10">
    <source>
        <dbReference type="ARBA" id="ARBA00022777"/>
    </source>
</evidence>
<dbReference type="Gene3D" id="3.30.565.10">
    <property type="entry name" value="Histidine kinase-like ATPase, C-terminal domain"/>
    <property type="match status" value="1"/>
</dbReference>
<dbReference type="InterPro" id="IPR004358">
    <property type="entry name" value="Sig_transdc_His_kin-like_C"/>
</dbReference>
<evidence type="ECO:0000256" key="7">
    <source>
        <dbReference type="ARBA" id="ARBA00022679"/>
    </source>
</evidence>
<dbReference type="Pfam" id="PF00512">
    <property type="entry name" value="HisKA"/>
    <property type="match status" value="1"/>
</dbReference>
<comment type="caution">
    <text evidence="18">The sequence shown here is derived from an EMBL/GenBank/DDBJ whole genome shotgun (WGS) entry which is preliminary data.</text>
</comment>
<gene>
    <name evidence="18" type="ORF">ISP18_04765</name>
</gene>
<evidence type="ECO:0000256" key="11">
    <source>
        <dbReference type="ARBA" id="ARBA00022840"/>
    </source>
</evidence>
<name>A0ABW8IFE1_9GAMM</name>